<keyword evidence="2" id="KW-0472">Membrane</keyword>
<dbReference type="InterPro" id="IPR032812">
    <property type="entry name" value="SbsA_Ig"/>
</dbReference>
<keyword evidence="5" id="KW-1185">Reference proteome</keyword>
<dbReference type="Pfam" id="PF13205">
    <property type="entry name" value="Big_5"/>
    <property type="match status" value="1"/>
</dbReference>
<reference evidence="5" key="1">
    <citation type="submission" date="2017-04" db="EMBL/GenBank/DDBJ databases">
        <authorList>
            <person name="Varghese N."/>
            <person name="Submissions S."/>
        </authorList>
    </citation>
    <scope>NUCLEOTIDE SEQUENCE [LARGE SCALE GENOMIC DNA]</scope>
    <source>
        <strain evidence="5">VKM Ac-2510</strain>
    </source>
</reference>
<dbReference type="RefSeq" id="WP_085487418.1">
    <property type="nucleotide sequence ID" value="NZ_FXAY01000005.1"/>
</dbReference>
<dbReference type="AlphaFoldDB" id="A0A1X7KUL8"/>
<dbReference type="STRING" id="150121.SAMN06296010_2974"/>
<evidence type="ECO:0000256" key="2">
    <source>
        <dbReference type="SAM" id="Phobius"/>
    </source>
</evidence>
<dbReference type="Proteomes" id="UP000193244">
    <property type="component" value="Unassembled WGS sequence"/>
</dbReference>
<protein>
    <recommendedName>
        <fullName evidence="3">SbsA Ig-like domain-containing protein</fullName>
    </recommendedName>
</protein>
<feature type="domain" description="SbsA Ig-like" evidence="3">
    <location>
        <begin position="54"/>
        <end position="128"/>
    </location>
</feature>
<name>A0A1X7KUL8_9MICO</name>
<keyword evidence="1" id="KW-0732">Signal</keyword>
<dbReference type="SUPFAM" id="SSF82171">
    <property type="entry name" value="DPP6 N-terminal domain-like"/>
    <property type="match status" value="1"/>
</dbReference>
<evidence type="ECO:0000313" key="5">
    <source>
        <dbReference type="Proteomes" id="UP000193244"/>
    </source>
</evidence>
<gene>
    <name evidence="4" type="ORF">SAMN06296010_2974</name>
</gene>
<sequence length="451" mass="46414">MSTDNAGRRFRRLLYGSITVVSVMAAALVVANFSHGPQLQSAQINVNTAVERSGQRLLLQANEPLDPSAAGKLTVSPAAAATATVDGDTIDVQFTGILSYNTRYTVSVPEVRSVAGGGASTLDYTFTTANPTTYFLSPSKAGEQFSDAVLSAPIGGGAPTPVYQAPRIRQFVALGDTLVVDTVNDDGTDALTIVSLTGAAPIVVNLAGSGTITSLKADPTSKLFGYTFTPQPSAHFEAQPDQLYVYDITRGNDYSIPITGTDFEVLTAKDWMLIPGTTSLVAQTESSDLLLVDTLGERDGTSGPVPIGRADSLVGFVPTTKTLITATGGARTATDFAQPEHPSSAFPSVAGDLGGTDSAIVDASGATLEIQDSGHGSDTTVSTLEAGGSSALFSLDSLEPAGQSVTSVCVAPNGLYAAITTSAQQITYVDLADGKTLSTVDGHDANWCSAR</sequence>
<dbReference type="EMBL" id="FXAY01000005">
    <property type="protein sequence ID" value="SMG45258.1"/>
    <property type="molecule type" value="Genomic_DNA"/>
</dbReference>
<evidence type="ECO:0000313" key="4">
    <source>
        <dbReference type="EMBL" id="SMG45258.1"/>
    </source>
</evidence>
<keyword evidence="2" id="KW-0812">Transmembrane</keyword>
<proteinExistence type="predicted"/>
<dbReference type="OrthoDB" id="5057864at2"/>
<keyword evidence="2" id="KW-1133">Transmembrane helix</keyword>
<feature type="transmembrane region" description="Helical" evidence="2">
    <location>
        <begin position="12"/>
        <end position="33"/>
    </location>
</feature>
<accession>A0A1X7KUL8</accession>
<organism evidence="4 5">
    <name type="scientific">Agreia pratensis</name>
    <dbReference type="NCBI Taxonomy" id="150121"/>
    <lineage>
        <taxon>Bacteria</taxon>
        <taxon>Bacillati</taxon>
        <taxon>Actinomycetota</taxon>
        <taxon>Actinomycetes</taxon>
        <taxon>Micrococcales</taxon>
        <taxon>Microbacteriaceae</taxon>
        <taxon>Agreia</taxon>
    </lineage>
</organism>
<evidence type="ECO:0000259" key="3">
    <source>
        <dbReference type="Pfam" id="PF13205"/>
    </source>
</evidence>
<evidence type="ECO:0000256" key="1">
    <source>
        <dbReference type="ARBA" id="ARBA00022729"/>
    </source>
</evidence>